<proteinExistence type="predicted"/>
<dbReference type="AlphaFoldDB" id="A0AAE1REN5"/>
<evidence type="ECO:0000313" key="1">
    <source>
        <dbReference type="EMBL" id="KAK4349407.1"/>
    </source>
</evidence>
<dbReference type="PROSITE" id="PS51257">
    <property type="entry name" value="PROKAR_LIPOPROTEIN"/>
    <property type="match status" value="1"/>
</dbReference>
<comment type="caution">
    <text evidence="1">The sequence shown here is derived from an EMBL/GenBank/DDBJ whole genome shotgun (WGS) entry which is preliminary data.</text>
</comment>
<dbReference type="EMBL" id="JAVYJV010000017">
    <property type="protein sequence ID" value="KAK4349407.1"/>
    <property type="molecule type" value="Genomic_DNA"/>
</dbReference>
<dbReference type="Proteomes" id="UP001291623">
    <property type="component" value="Unassembled WGS sequence"/>
</dbReference>
<accession>A0AAE1REN5</accession>
<evidence type="ECO:0000313" key="2">
    <source>
        <dbReference type="Proteomes" id="UP001291623"/>
    </source>
</evidence>
<sequence>MKLNSRPRFFSFFVPLFFGSCSSIRQRTALLKRRSRNHPSNFQERLHTRPLKYRVEEAQNELSRRKTTISTRKDHCPVGKALLYATLHGSRTFAVLTWFE</sequence>
<name>A0AAE1REN5_9SOLA</name>
<protein>
    <submittedName>
        <fullName evidence="1">Uncharacterized protein</fullName>
    </submittedName>
</protein>
<organism evidence="1 2">
    <name type="scientific">Anisodus tanguticus</name>
    <dbReference type="NCBI Taxonomy" id="243964"/>
    <lineage>
        <taxon>Eukaryota</taxon>
        <taxon>Viridiplantae</taxon>
        <taxon>Streptophyta</taxon>
        <taxon>Embryophyta</taxon>
        <taxon>Tracheophyta</taxon>
        <taxon>Spermatophyta</taxon>
        <taxon>Magnoliopsida</taxon>
        <taxon>eudicotyledons</taxon>
        <taxon>Gunneridae</taxon>
        <taxon>Pentapetalae</taxon>
        <taxon>asterids</taxon>
        <taxon>lamiids</taxon>
        <taxon>Solanales</taxon>
        <taxon>Solanaceae</taxon>
        <taxon>Solanoideae</taxon>
        <taxon>Hyoscyameae</taxon>
        <taxon>Anisodus</taxon>
    </lineage>
</organism>
<reference evidence="1" key="1">
    <citation type="submission" date="2023-12" db="EMBL/GenBank/DDBJ databases">
        <title>Genome assembly of Anisodus tanguticus.</title>
        <authorList>
            <person name="Wang Y.-J."/>
        </authorList>
    </citation>
    <scope>NUCLEOTIDE SEQUENCE</scope>
    <source>
        <strain evidence="1">KB-2021</strain>
        <tissue evidence="1">Leaf</tissue>
    </source>
</reference>
<gene>
    <name evidence="1" type="ORF">RND71_032162</name>
</gene>
<keyword evidence="2" id="KW-1185">Reference proteome</keyword>